<keyword evidence="3" id="KW-1185">Reference proteome</keyword>
<evidence type="ECO:0000313" key="3">
    <source>
        <dbReference type="Proteomes" id="UP000278085"/>
    </source>
</evidence>
<keyword evidence="1" id="KW-0472">Membrane</keyword>
<keyword evidence="1" id="KW-0812">Transmembrane</keyword>
<accession>A0A430HQU5</accession>
<gene>
    <name evidence="2" type="ORF">EJB06_06790</name>
</gene>
<feature type="transmembrane region" description="Helical" evidence="1">
    <location>
        <begin position="46"/>
        <end position="75"/>
    </location>
</feature>
<evidence type="ECO:0000256" key="1">
    <source>
        <dbReference type="SAM" id="Phobius"/>
    </source>
</evidence>
<protein>
    <submittedName>
        <fullName evidence="2">Uncharacterized protein</fullName>
    </submittedName>
</protein>
<sequence length="214" mass="22687">MTSIESTSAVLNEGMHRFDQLPGASASIIADAALSDIRLRPTSANFLFFGWIGMAGAVALVVGAVTMAQVLPAWLARSGIVVSRDALLVPVLIGVIAGAWIATIRYARWQTERRLAALSAPQQRAREAVAALRASLPPELSLLGQNLQSASERMLKVYATGNAGLGHRLSSTLHDVFSSAAFVALGAASPVLDRRLEELREALAVLVHARERAA</sequence>
<dbReference type="RefSeq" id="WP_126073249.1">
    <property type="nucleotide sequence ID" value="NZ_CP051166.1"/>
</dbReference>
<dbReference type="Proteomes" id="UP000278085">
    <property type="component" value="Unassembled WGS sequence"/>
</dbReference>
<keyword evidence="1" id="KW-1133">Transmembrane helix</keyword>
<dbReference type="AlphaFoldDB" id="A0A430HQU5"/>
<comment type="caution">
    <text evidence="2">The sequence shown here is derived from an EMBL/GenBank/DDBJ whole genome shotgun (WGS) entry which is preliminary data.</text>
</comment>
<name>A0A430HQU5_9BURK</name>
<evidence type="ECO:0000313" key="2">
    <source>
        <dbReference type="EMBL" id="RSZ59887.1"/>
    </source>
</evidence>
<proteinExistence type="predicted"/>
<feature type="transmembrane region" description="Helical" evidence="1">
    <location>
        <begin position="87"/>
        <end position="107"/>
    </location>
</feature>
<dbReference type="EMBL" id="RXLQ01000003">
    <property type="protein sequence ID" value="RSZ59887.1"/>
    <property type="molecule type" value="Genomic_DNA"/>
</dbReference>
<reference evidence="2 3" key="1">
    <citation type="submission" date="2018-12" db="EMBL/GenBank/DDBJ databases">
        <authorList>
            <person name="Yang E."/>
        </authorList>
    </citation>
    <scope>NUCLEOTIDE SEQUENCE [LARGE SCALE GENOMIC DNA]</scope>
    <source>
        <strain evidence="2 3">SOD</strain>
    </source>
</reference>
<organism evidence="2 3">
    <name type="scientific">Massilia atriviolacea</name>
    <dbReference type="NCBI Taxonomy" id="2495579"/>
    <lineage>
        <taxon>Bacteria</taxon>
        <taxon>Pseudomonadati</taxon>
        <taxon>Pseudomonadota</taxon>
        <taxon>Betaproteobacteria</taxon>
        <taxon>Burkholderiales</taxon>
        <taxon>Oxalobacteraceae</taxon>
        <taxon>Telluria group</taxon>
        <taxon>Massilia</taxon>
    </lineage>
</organism>